<dbReference type="PANTHER" id="PTHR22597:SF0">
    <property type="entry name" value="POLYCOMB PROTEIN SUZ12"/>
    <property type="match status" value="1"/>
</dbReference>
<reference evidence="10" key="1">
    <citation type="submission" date="2023-03" db="UniProtKB">
        <authorList>
            <consortium name="WormBaseParasite"/>
        </authorList>
    </citation>
    <scope>IDENTIFICATION</scope>
</reference>
<feature type="region of interest" description="Disordered" evidence="7">
    <location>
        <begin position="601"/>
        <end position="626"/>
    </location>
</feature>
<evidence type="ECO:0000256" key="1">
    <source>
        <dbReference type="ARBA" id="ARBA00007416"/>
    </source>
</evidence>
<feature type="compositionally biased region" description="Low complexity" evidence="7">
    <location>
        <begin position="1030"/>
        <end position="1043"/>
    </location>
</feature>
<feature type="domain" description="Polycomb protein VEFS-Box" evidence="8">
    <location>
        <begin position="862"/>
        <end position="976"/>
    </location>
</feature>
<comment type="similarity">
    <text evidence="1">Belongs to the VEFS (VRN2-EMF2-FIS2-SU(Z)12) family.</text>
</comment>
<keyword evidence="9" id="KW-1185">Reference proteome</keyword>
<evidence type="ECO:0000259" key="8">
    <source>
        <dbReference type="Pfam" id="PF09733"/>
    </source>
</evidence>
<dbReference type="Proteomes" id="UP000036681">
    <property type="component" value="Unplaced"/>
</dbReference>
<keyword evidence="4" id="KW-0862">Zinc</keyword>
<evidence type="ECO:0000313" key="9">
    <source>
        <dbReference type="Proteomes" id="UP000036681"/>
    </source>
</evidence>
<dbReference type="InterPro" id="IPR019135">
    <property type="entry name" value="Polycomb_protein_VEFS-Box"/>
</dbReference>
<keyword evidence="2" id="KW-0479">Metal-binding</keyword>
<evidence type="ECO:0000256" key="6">
    <source>
        <dbReference type="ARBA" id="ARBA00023163"/>
    </source>
</evidence>
<feature type="region of interest" description="Disordered" evidence="7">
    <location>
        <begin position="490"/>
        <end position="520"/>
    </location>
</feature>
<sequence>MSSDKRLPRFAFRSANRAPNLVQKRVSTVRSSAIANFSYRTRRSDGSLMMFKKTRYSPEVPVRRKRHAGATTFISSDIAEEEHSKESEESSNEREDSPELIAQLGLPSAAKRPCLLAAEELCDDMKEEVQSEVSDETTGPKNPETAIEWQFKRAIRLYRYMALADGDALRPVYRPFLKRNLSYMKNTNFAVESADDDSDRKPQRDVRLRRAHFVSLEQKKSNIKSVVNFLHSRVGSRSSSVSNSPTKEEWKHTKRAPSLLAARRSVNGPEHVGTRERGKHANCSHSASVMRFVNVRNNELPGSRHAMITVYLCTEIDGRFNEIVRVPSATVQMPVNNRSTPVNIDLPLGIGCSLDVVGKERNDYVIIRVTFSGEEDARVFGGRTLRGVPSRQAGKAEVKVTRRSVYNSPSKKLSGNEEATTVFGARCICSLGSGKHSPGIIYGDGSINLVPESLLGINDNWRRDGSLAKKIVELGKKVHQSPFVHMSIMQDCGGETSSSEDDDETKSCSSESSSLPIRRDEATHVVTNAKACTSEKPMSTTTEDDDLDDYMKARYKYEMSLQFPKQICYRFIMKYNDQPNTSFPENKLRFVPDEPPCVSALAASPSKQPLRNSPVKSDKQPRSGVLPLKEVSSANFLNGHALGMKQRRRIVSPSKPVAPTPAHAAPKLSVARSLKLRLDVPRRDLPLPEMIDNLAEHFDKCAKIPPLKTTEPDDKMWAPEAHDSHFPEVEGNGIVTRLLSPPNKCFFCLGTFPDMFALLMHLRTSYPRLDVVYRGDVRSSAAANSSAPIYIDIFLRQNFDGSFEGPMVRQYLGVKNRIIPQRCTPSDRLTYIVYKSEARYIRHMPKDLSIFFNQSDREKRALKGNNAAYFGFRSRHPLMSSSQVSAKQMDQEWCRQLIIRQIEDFVDISRPEKEFIKLWNLFLLDPNNRPFGRCHMYRTCRLFLEMHRGDLLARDLRRAWVYHLAAFHETEALDADETYDLTRRLDPDYDPSSDKCHVVYSARTFDDTPSTSTKRKTPAWQRAPIPGPKASILRSASVASRLSSGGGPSSDNEEVFKKFTDDSSRDERRCSSCSTDDVNRHGSIRRHRESDTTKYLVPLRPNGPPNWLSPEEEETS</sequence>
<evidence type="ECO:0000313" key="10">
    <source>
        <dbReference type="WBParaSite" id="ALUE_0000388001-mRNA-1"/>
    </source>
</evidence>
<feature type="region of interest" description="Disordered" evidence="7">
    <location>
        <begin position="1006"/>
        <end position="1116"/>
    </location>
</feature>
<evidence type="ECO:0000256" key="3">
    <source>
        <dbReference type="ARBA" id="ARBA00022771"/>
    </source>
</evidence>
<keyword evidence="5" id="KW-0805">Transcription regulation</keyword>
<feature type="compositionally biased region" description="Polar residues" evidence="7">
    <location>
        <begin position="605"/>
        <end position="615"/>
    </location>
</feature>
<name>A0A9J2P220_ASCLU</name>
<evidence type="ECO:0000256" key="4">
    <source>
        <dbReference type="ARBA" id="ARBA00022833"/>
    </source>
</evidence>
<dbReference type="GO" id="GO:0031490">
    <property type="term" value="F:chromatin DNA binding"/>
    <property type="evidence" value="ECO:0007669"/>
    <property type="project" value="TreeGrafter"/>
</dbReference>
<keyword evidence="3" id="KW-0863">Zinc-finger</keyword>
<dbReference type="AlphaFoldDB" id="A0A9J2P220"/>
<dbReference type="GO" id="GO:0008270">
    <property type="term" value="F:zinc ion binding"/>
    <property type="evidence" value="ECO:0007669"/>
    <property type="project" value="UniProtKB-KW"/>
</dbReference>
<feature type="compositionally biased region" description="Basic and acidic residues" evidence="7">
    <location>
        <begin position="81"/>
        <end position="97"/>
    </location>
</feature>
<protein>
    <submittedName>
        <fullName evidence="10">Polycomb protein VEFS-Box domain-containing protein</fullName>
    </submittedName>
</protein>
<evidence type="ECO:0000256" key="5">
    <source>
        <dbReference type="ARBA" id="ARBA00023015"/>
    </source>
</evidence>
<evidence type="ECO:0000256" key="7">
    <source>
        <dbReference type="SAM" id="MobiDB-lite"/>
    </source>
</evidence>
<evidence type="ECO:0000256" key="2">
    <source>
        <dbReference type="ARBA" id="ARBA00022723"/>
    </source>
</evidence>
<proteinExistence type="inferred from homology"/>
<dbReference type="Pfam" id="PF09733">
    <property type="entry name" value="VEFS-Box"/>
    <property type="match status" value="1"/>
</dbReference>
<dbReference type="WBParaSite" id="ALUE_0000388001-mRNA-1">
    <property type="protein sequence ID" value="ALUE_0000388001-mRNA-1"/>
    <property type="gene ID" value="ALUE_0000388001"/>
</dbReference>
<dbReference type="CDD" id="cd21521">
    <property type="entry name" value="VEFS-box"/>
    <property type="match status" value="1"/>
</dbReference>
<accession>A0A9J2P220</accession>
<feature type="region of interest" description="Disordered" evidence="7">
    <location>
        <begin position="71"/>
        <end position="98"/>
    </location>
</feature>
<keyword evidence="6" id="KW-0804">Transcription</keyword>
<organism evidence="9 10">
    <name type="scientific">Ascaris lumbricoides</name>
    <name type="common">Giant roundworm</name>
    <dbReference type="NCBI Taxonomy" id="6252"/>
    <lineage>
        <taxon>Eukaryota</taxon>
        <taxon>Metazoa</taxon>
        <taxon>Ecdysozoa</taxon>
        <taxon>Nematoda</taxon>
        <taxon>Chromadorea</taxon>
        <taxon>Rhabditida</taxon>
        <taxon>Spirurina</taxon>
        <taxon>Ascaridomorpha</taxon>
        <taxon>Ascaridoidea</taxon>
        <taxon>Ascarididae</taxon>
        <taxon>Ascaris</taxon>
    </lineage>
</organism>
<dbReference type="PANTHER" id="PTHR22597">
    <property type="entry name" value="POLYCOMB GROUP PROTEIN"/>
    <property type="match status" value="1"/>
</dbReference>
<feature type="compositionally biased region" description="Basic and acidic residues" evidence="7">
    <location>
        <begin position="1054"/>
        <end position="1070"/>
    </location>
</feature>
<dbReference type="GO" id="GO:0016586">
    <property type="term" value="C:RSC-type complex"/>
    <property type="evidence" value="ECO:0007669"/>
    <property type="project" value="TreeGrafter"/>
</dbReference>